<evidence type="ECO:0000259" key="11">
    <source>
        <dbReference type="PROSITE" id="PS50893"/>
    </source>
</evidence>
<evidence type="ECO:0000256" key="7">
    <source>
        <dbReference type="ARBA" id="ARBA00022741"/>
    </source>
</evidence>
<gene>
    <name evidence="12" type="ORF">C5L14_27505</name>
</gene>
<dbReference type="CDD" id="cd03216">
    <property type="entry name" value="ABC_Carb_Monos_I"/>
    <property type="match status" value="1"/>
</dbReference>
<dbReference type="InterPro" id="IPR017871">
    <property type="entry name" value="ABC_transporter-like_CS"/>
</dbReference>
<evidence type="ECO:0000256" key="2">
    <source>
        <dbReference type="ARBA" id="ARBA00005417"/>
    </source>
</evidence>
<evidence type="ECO:0000256" key="6">
    <source>
        <dbReference type="ARBA" id="ARBA00022737"/>
    </source>
</evidence>
<dbReference type="GO" id="GO:0005524">
    <property type="term" value="F:ATP binding"/>
    <property type="evidence" value="ECO:0007669"/>
    <property type="project" value="UniProtKB-KW"/>
</dbReference>
<keyword evidence="7" id="KW-0547">Nucleotide-binding</keyword>
<keyword evidence="9" id="KW-1278">Translocase</keyword>
<comment type="caution">
    <text evidence="12">The sequence shown here is derived from an EMBL/GenBank/DDBJ whole genome shotgun (WGS) entry which is preliminary data.</text>
</comment>
<comment type="similarity">
    <text evidence="2">Belongs to the ABC transporter superfamily.</text>
</comment>
<proteinExistence type="inferred from homology"/>
<evidence type="ECO:0000256" key="1">
    <source>
        <dbReference type="ARBA" id="ARBA00004202"/>
    </source>
</evidence>
<dbReference type="SUPFAM" id="SSF52540">
    <property type="entry name" value="P-loop containing nucleoside triphosphate hydrolases"/>
    <property type="match status" value="2"/>
</dbReference>
<sequence length="509" mass="55137">MAAQTSAPVFQARGVSKFFPGVKALEGVSISLRPGSIHALLGENGAGKSTLIKLITGVLRPDEGELVVDGQPAHFASTRDAIARGIGVVHQERNLIPRFSVGENIMLERLSASLFKPIDYAAVNAEARRWLDVLGLDLDPATPVSQLSVAKMQLVEIAKALSLRSRVLLLDEPTASLTPHETVALFALLKKLRNEGVSMLFVSHKLEEVQEICDQVTVLRDGRNACDSRSMEGLGRQDLVRLMIGRSEQIPDWKPRDHAGAAPVLQLEKVATPFGHRDIDLTVRRGEIVGLYGLVGAGRTELAKSIMGLQPATSGTIRLDGKEVTITSVGEAIHTHRLGYVSEDRKQEGLILLHSVLDNAGIAIWRKLAGFGGMLTDRAVRKATEPYIRKLEVRTPSLGQLVGNLSGGNQQKISVAKWLAAGVRLLIIDEPSVGIDIKTKAYLHELIRELSDAGTSILLITSDMPEMIALADRIVVMNGYRVAGDLQNSRDYGAMSEGIMDLIHKLDAA</sequence>
<keyword evidence="13" id="KW-1185">Reference proteome</keyword>
<reference evidence="12 13" key="1">
    <citation type="submission" date="2018-02" db="EMBL/GenBank/DDBJ databases">
        <title>Whole genome sequencing of endophytic bacterium.</title>
        <authorList>
            <person name="Eedara R."/>
            <person name="Podile A.R."/>
        </authorList>
    </citation>
    <scope>NUCLEOTIDE SEQUENCE [LARGE SCALE GENOMIC DNA]</scope>
    <source>
        <strain evidence="12 13">RP1T</strain>
    </source>
</reference>
<keyword evidence="3" id="KW-0813">Transport</keyword>
<protein>
    <submittedName>
        <fullName evidence="12">ABC transporter permease</fullName>
    </submittedName>
</protein>
<dbReference type="PROSITE" id="PS50893">
    <property type="entry name" value="ABC_TRANSPORTER_2"/>
    <property type="match status" value="2"/>
</dbReference>
<evidence type="ECO:0000313" key="13">
    <source>
        <dbReference type="Proteomes" id="UP000237682"/>
    </source>
</evidence>
<dbReference type="GO" id="GO:0016887">
    <property type="term" value="F:ATP hydrolysis activity"/>
    <property type="evidence" value="ECO:0007669"/>
    <property type="project" value="InterPro"/>
</dbReference>
<evidence type="ECO:0000256" key="5">
    <source>
        <dbReference type="ARBA" id="ARBA00022597"/>
    </source>
</evidence>
<dbReference type="Gene3D" id="3.40.50.300">
    <property type="entry name" value="P-loop containing nucleotide triphosphate hydrolases"/>
    <property type="match status" value="2"/>
</dbReference>
<name>A0A2S9Q4K9_9HYPH</name>
<dbReference type="EMBL" id="PUEJ01000014">
    <property type="protein sequence ID" value="PRH84292.1"/>
    <property type="molecule type" value="Genomic_DNA"/>
</dbReference>
<dbReference type="OrthoDB" id="9805029at2"/>
<keyword evidence="5" id="KW-0762">Sugar transport</keyword>
<dbReference type="FunFam" id="3.40.50.300:FF:000127">
    <property type="entry name" value="Ribose import ATP-binding protein RbsA"/>
    <property type="match status" value="1"/>
</dbReference>
<dbReference type="RefSeq" id="WP_105865255.1">
    <property type="nucleotide sequence ID" value="NZ_PUEJ01000014.1"/>
</dbReference>
<dbReference type="PROSITE" id="PS00211">
    <property type="entry name" value="ABC_TRANSPORTER_1"/>
    <property type="match status" value="1"/>
</dbReference>
<keyword evidence="8" id="KW-0067">ATP-binding</keyword>
<evidence type="ECO:0000256" key="3">
    <source>
        <dbReference type="ARBA" id="ARBA00022448"/>
    </source>
</evidence>
<dbReference type="InterPro" id="IPR003593">
    <property type="entry name" value="AAA+_ATPase"/>
</dbReference>
<evidence type="ECO:0000313" key="12">
    <source>
        <dbReference type="EMBL" id="PRH84292.1"/>
    </source>
</evidence>
<dbReference type="InterPro" id="IPR050107">
    <property type="entry name" value="ABC_carbohydrate_import_ATPase"/>
</dbReference>
<dbReference type="PANTHER" id="PTHR43790">
    <property type="entry name" value="CARBOHYDRATE TRANSPORT ATP-BINDING PROTEIN MG119-RELATED"/>
    <property type="match status" value="1"/>
</dbReference>
<dbReference type="SMART" id="SM00382">
    <property type="entry name" value="AAA"/>
    <property type="match status" value="2"/>
</dbReference>
<organism evidence="12 13">
    <name type="scientific">Labrys okinawensis</name>
    <dbReference type="NCBI Taxonomy" id="346911"/>
    <lineage>
        <taxon>Bacteria</taxon>
        <taxon>Pseudomonadati</taxon>
        <taxon>Pseudomonadota</taxon>
        <taxon>Alphaproteobacteria</taxon>
        <taxon>Hyphomicrobiales</taxon>
        <taxon>Xanthobacteraceae</taxon>
        <taxon>Labrys</taxon>
    </lineage>
</organism>
<dbReference type="CDD" id="cd03215">
    <property type="entry name" value="ABC_Carb_Monos_II"/>
    <property type="match status" value="1"/>
</dbReference>
<dbReference type="Proteomes" id="UP000237682">
    <property type="component" value="Unassembled WGS sequence"/>
</dbReference>
<feature type="domain" description="ABC transporter" evidence="11">
    <location>
        <begin position="259"/>
        <end position="504"/>
    </location>
</feature>
<feature type="domain" description="ABC transporter" evidence="11">
    <location>
        <begin position="10"/>
        <end position="246"/>
    </location>
</feature>
<dbReference type="InterPro" id="IPR027417">
    <property type="entry name" value="P-loop_NTPase"/>
</dbReference>
<dbReference type="GO" id="GO:0005886">
    <property type="term" value="C:plasma membrane"/>
    <property type="evidence" value="ECO:0007669"/>
    <property type="project" value="UniProtKB-SubCell"/>
</dbReference>
<dbReference type="PANTHER" id="PTHR43790:SF9">
    <property type="entry name" value="GALACTOFURANOSE TRANSPORTER ATP-BINDING PROTEIN YTFR"/>
    <property type="match status" value="1"/>
</dbReference>
<evidence type="ECO:0000256" key="10">
    <source>
        <dbReference type="ARBA" id="ARBA00023136"/>
    </source>
</evidence>
<accession>A0A2S9Q4K9</accession>
<evidence type="ECO:0000256" key="4">
    <source>
        <dbReference type="ARBA" id="ARBA00022475"/>
    </source>
</evidence>
<dbReference type="InterPro" id="IPR003439">
    <property type="entry name" value="ABC_transporter-like_ATP-bd"/>
</dbReference>
<dbReference type="Pfam" id="PF00005">
    <property type="entry name" value="ABC_tran"/>
    <property type="match status" value="2"/>
</dbReference>
<evidence type="ECO:0000256" key="8">
    <source>
        <dbReference type="ARBA" id="ARBA00022840"/>
    </source>
</evidence>
<keyword evidence="10" id="KW-0472">Membrane</keyword>
<evidence type="ECO:0000256" key="9">
    <source>
        <dbReference type="ARBA" id="ARBA00022967"/>
    </source>
</evidence>
<comment type="subcellular location">
    <subcellularLocation>
        <location evidence="1">Cell membrane</location>
        <topology evidence="1">Peripheral membrane protein</topology>
    </subcellularLocation>
</comment>
<keyword evidence="4" id="KW-1003">Cell membrane</keyword>
<dbReference type="AlphaFoldDB" id="A0A2S9Q4K9"/>
<keyword evidence="6" id="KW-0677">Repeat</keyword>